<keyword evidence="3" id="KW-1185">Reference proteome</keyword>
<protein>
    <recommendedName>
        <fullName evidence="4">DUF3040 domain-containing protein</fullName>
    </recommendedName>
</protein>
<accession>A0A9W6VGY7</accession>
<dbReference type="Proteomes" id="UP001165136">
    <property type="component" value="Unassembled WGS sequence"/>
</dbReference>
<evidence type="ECO:0000256" key="1">
    <source>
        <dbReference type="SAM" id="Phobius"/>
    </source>
</evidence>
<comment type="caution">
    <text evidence="2">The sequence shown here is derived from an EMBL/GenBank/DDBJ whole genome shotgun (WGS) entry which is preliminary data.</text>
</comment>
<keyword evidence="1" id="KW-1133">Transmembrane helix</keyword>
<reference evidence="2" key="1">
    <citation type="submission" date="2023-03" db="EMBL/GenBank/DDBJ databases">
        <title>Amycolatopsis taiwanensis NBRC 103393.</title>
        <authorList>
            <person name="Ichikawa N."/>
            <person name="Sato H."/>
            <person name="Tonouchi N."/>
        </authorList>
    </citation>
    <scope>NUCLEOTIDE SEQUENCE</scope>
    <source>
        <strain evidence="2">NBRC 103393</strain>
    </source>
</reference>
<gene>
    <name evidence="2" type="ORF">Atai01_31080</name>
</gene>
<evidence type="ECO:0008006" key="4">
    <source>
        <dbReference type="Google" id="ProtNLM"/>
    </source>
</evidence>
<keyword evidence="1" id="KW-0812">Transmembrane</keyword>
<evidence type="ECO:0000313" key="2">
    <source>
        <dbReference type="EMBL" id="GLY66489.1"/>
    </source>
</evidence>
<dbReference type="RefSeq" id="WP_027944891.1">
    <property type="nucleotide sequence ID" value="NZ_BSTI01000006.1"/>
</dbReference>
<sequence length="132" mass="14104">MVFRSREERALAALDRVLSADPTLATLATLFAAPPRPAVPRRLTAGLVARLVRWPAPRWRNVVLAVAVLAALGGALASALVGPPALAVACGVVAGAAGMRLLGEFVRGKASWPVDRRRHLRRSGKAHHQRRE</sequence>
<dbReference type="EMBL" id="BSTI01000006">
    <property type="protein sequence ID" value="GLY66489.1"/>
    <property type="molecule type" value="Genomic_DNA"/>
</dbReference>
<keyword evidence="1" id="KW-0472">Membrane</keyword>
<feature type="transmembrane region" description="Helical" evidence="1">
    <location>
        <begin position="62"/>
        <end position="80"/>
    </location>
</feature>
<proteinExistence type="predicted"/>
<name>A0A9W6VGY7_9PSEU</name>
<feature type="transmembrane region" description="Helical" evidence="1">
    <location>
        <begin position="86"/>
        <end position="103"/>
    </location>
</feature>
<dbReference type="AlphaFoldDB" id="A0A9W6VGY7"/>
<evidence type="ECO:0000313" key="3">
    <source>
        <dbReference type="Proteomes" id="UP001165136"/>
    </source>
</evidence>
<organism evidence="2 3">
    <name type="scientific">Amycolatopsis taiwanensis</name>
    <dbReference type="NCBI Taxonomy" id="342230"/>
    <lineage>
        <taxon>Bacteria</taxon>
        <taxon>Bacillati</taxon>
        <taxon>Actinomycetota</taxon>
        <taxon>Actinomycetes</taxon>
        <taxon>Pseudonocardiales</taxon>
        <taxon>Pseudonocardiaceae</taxon>
        <taxon>Amycolatopsis</taxon>
    </lineage>
</organism>